<dbReference type="CDD" id="cd12843">
    <property type="entry name" value="Bvu_2165_C_like"/>
    <property type="match status" value="1"/>
</dbReference>
<accession>A0A0F9CUI2</accession>
<feature type="domain" description="DUF4469" evidence="1">
    <location>
        <begin position="138"/>
        <end position="216"/>
    </location>
</feature>
<feature type="domain" description="Bvu-2165-like IHF-HU-like DNA-binding" evidence="2">
    <location>
        <begin position="4"/>
        <end position="117"/>
    </location>
</feature>
<name>A0A0F9CUI2_9ZZZZ</name>
<dbReference type="Pfam" id="PF14734">
    <property type="entry name" value="DUF4469"/>
    <property type="match status" value="1"/>
</dbReference>
<dbReference type="Pfam" id="PF14848">
    <property type="entry name" value="HU-DNA_bdg"/>
    <property type="match status" value="1"/>
</dbReference>
<dbReference type="AlphaFoldDB" id="A0A0F9CUI2"/>
<evidence type="ECO:0000259" key="2">
    <source>
        <dbReference type="Pfam" id="PF14848"/>
    </source>
</evidence>
<proteinExistence type="predicted"/>
<evidence type="ECO:0000313" key="3">
    <source>
        <dbReference type="EMBL" id="KKL45131.1"/>
    </source>
</evidence>
<protein>
    <submittedName>
        <fullName evidence="3">Uncharacterized protein</fullName>
    </submittedName>
</protein>
<comment type="caution">
    <text evidence="3">The sequence shown here is derived from an EMBL/GenBank/DDBJ whole genome shotgun (WGS) entry which is preliminary data.</text>
</comment>
<reference evidence="3" key="1">
    <citation type="journal article" date="2015" name="Nature">
        <title>Complex archaea that bridge the gap between prokaryotes and eukaryotes.</title>
        <authorList>
            <person name="Spang A."/>
            <person name="Saw J.H."/>
            <person name="Jorgensen S.L."/>
            <person name="Zaremba-Niedzwiedzka K."/>
            <person name="Martijn J."/>
            <person name="Lind A.E."/>
            <person name="van Eijk R."/>
            <person name="Schleper C."/>
            <person name="Guy L."/>
            <person name="Ettema T.J."/>
        </authorList>
    </citation>
    <scope>NUCLEOTIDE SEQUENCE</scope>
</reference>
<dbReference type="EMBL" id="LAZR01034499">
    <property type="protein sequence ID" value="KKL45131.1"/>
    <property type="molecule type" value="Genomic_DNA"/>
</dbReference>
<dbReference type="InterPro" id="IPR049893">
    <property type="entry name" value="Bvu_2165-like_IHF-HU-DNA_bdg"/>
</dbReference>
<sequence>MPINYALFENNVTSDPNDYAGIVQVSGSADGDDLIQDIIDQGSTVTKPDILAVTADLMLALRRRLEMGQRVNYFGMAEYFPRVKGVFNGPVDPWDEARHRVDVGSNPGIELRQAVRAAATVERVEAVKPAPNLIQYFDFGSDTANDQVTVGNVGRISGSRLKFDDAAADEGIYFVATAGGETKVAMVTYNKPARLDFLVPATLVPGTYNLEVRARMGRPPAGPDTRELRVGRLDATLTV</sequence>
<organism evidence="3">
    <name type="scientific">marine sediment metagenome</name>
    <dbReference type="NCBI Taxonomy" id="412755"/>
    <lineage>
        <taxon>unclassified sequences</taxon>
        <taxon>metagenomes</taxon>
        <taxon>ecological metagenomes</taxon>
    </lineage>
</organism>
<dbReference type="InterPro" id="IPR027824">
    <property type="entry name" value="DUF4469"/>
</dbReference>
<evidence type="ECO:0000259" key="1">
    <source>
        <dbReference type="Pfam" id="PF14734"/>
    </source>
</evidence>
<dbReference type="Gene3D" id="2.70.50.70">
    <property type="match status" value="1"/>
</dbReference>
<gene>
    <name evidence="3" type="ORF">LCGC14_2358750</name>
</gene>